<reference evidence="2 3" key="1">
    <citation type="submission" date="2020-06" db="EMBL/GenBank/DDBJ databases">
        <authorList>
            <person name="Jo H."/>
        </authorList>
    </citation>
    <scope>NUCLEOTIDE SEQUENCE [LARGE SCALE GENOMIC DNA]</scope>
    <source>
        <strain evidence="2 3">I46</strain>
    </source>
</reference>
<dbReference type="SUPFAM" id="SSF81301">
    <property type="entry name" value="Nucleotidyltransferase"/>
    <property type="match status" value="1"/>
</dbReference>
<dbReference type="GO" id="GO:0015969">
    <property type="term" value="P:guanosine tetraphosphate metabolic process"/>
    <property type="evidence" value="ECO:0007669"/>
    <property type="project" value="InterPro"/>
</dbReference>
<dbReference type="InterPro" id="IPR052366">
    <property type="entry name" value="GTP_Pyrophosphokinase"/>
</dbReference>
<proteinExistence type="predicted"/>
<gene>
    <name evidence="2" type="ORF">HW566_03360</name>
</gene>
<dbReference type="RefSeq" id="WP_178010408.1">
    <property type="nucleotide sequence ID" value="NZ_CP058316.1"/>
</dbReference>
<organism evidence="2 3">
    <name type="scientific">Microbacterium oleivorans</name>
    <dbReference type="NCBI Taxonomy" id="273677"/>
    <lineage>
        <taxon>Bacteria</taxon>
        <taxon>Bacillati</taxon>
        <taxon>Actinomycetota</taxon>
        <taxon>Actinomycetes</taxon>
        <taxon>Micrococcales</taxon>
        <taxon>Microbacteriaceae</taxon>
        <taxon>Microbacterium</taxon>
    </lineage>
</organism>
<dbReference type="InterPro" id="IPR007685">
    <property type="entry name" value="RelA_SpoT"/>
</dbReference>
<dbReference type="CDD" id="cd05399">
    <property type="entry name" value="NT_Rel-Spo_like"/>
    <property type="match status" value="1"/>
</dbReference>
<evidence type="ECO:0000259" key="1">
    <source>
        <dbReference type="SMART" id="SM00954"/>
    </source>
</evidence>
<dbReference type="AlphaFoldDB" id="A0A7D5EVP4"/>
<dbReference type="EMBL" id="CP058316">
    <property type="protein sequence ID" value="QLD10906.1"/>
    <property type="molecule type" value="Genomic_DNA"/>
</dbReference>
<sequence>MGWAVQKYTKTQVKNAGRLIGSGRGTAEEAAEAREKVSNYRSAHAYPLFSVTIHVRKNALAVSPDALVVRRMKRLPTIVDKLRRHPHMNVTTMHDLGGTRAVLPTIQDVDALVARLKGATRAQNRILRTYDYLREGPGPQSTGYRGVHLVYEYNATKTEYHGALIEVQVRTQLQHAWATAVETLDLFGGTRLKYNEGDPKLKRYMLVVSALMAIAEGLPQPVGAEGTVSELRLELLNLELELGLLNRLEGYVAAVQQHGGHKRNTFLLELHRWQQKLVLTLFDNPAAAESRLAEIEAEDDEDVDAVLVSSKRIGDLRSAYPNYFADTTAFSNFVRREMRRL</sequence>
<evidence type="ECO:0000313" key="3">
    <source>
        <dbReference type="Proteomes" id="UP000509638"/>
    </source>
</evidence>
<feature type="domain" description="RelA/SpoT" evidence="1">
    <location>
        <begin position="70"/>
        <end position="192"/>
    </location>
</feature>
<name>A0A7D5EVP4_9MICO</name>
<dbReference type="Pfam" id="PF04607">
    <property type="entry name" value="RelA_SpoT"/>
    <property type="match status" value="1"/>
</dbReference>
<dbReference type="Proteomes" id="UP000509638">
    <property type="component" value="Chromosome"/>
</dbReference>
<dbReference type="PANTHER" id="PTHR47837">
    <property type="entry name" value="GTP PYROPHOSPHOKINASE YJBM"/>
    <property type="match status" value="1"/>
</dbReference>
<dbReference type="SMART" id="SM00954">
    <property type="entry name" value="RelA_SpoT"/>
    <property type="match status" value="1"/>
</dbReference>
<dbReference type="Gene3D" id="3.30.460.10">
    <property type="entry name" value="Beta Polymerase, domain 2"/>
    <property type="match status" value="1"/>
</dbReference>
<evidence type="ECO:0000313" key="2">
    <source>
        <dbReference type="EMBL" id="QLD10906.1"/>
    </source>
</evidence>
<protein>
    <submittedName>
        <fullName evidence="2">RelA/SpoT domain-containing protein</fullName>
    </submittedName>
</protein>
<dbReference type="InterPro" id="IPR043519">
    <property type="entry name" value="NT_sf"/>
</dbReference>
<dbReference type="PANTHER" id="PTHR47837:SF1">
    <property type="entry name" value="GTP PYROPHOSPHOKINASE YJBM"/>
    <property type="match status" value="1"/>
</dbReference>
<accession>A0A7D5EVP4</accession>